<gene>
    <name evidence="1" type="ORF">GCM10009655_28320</name>
</gene>
<dbReference type="Proteomes" id="UP001500943">
    <property type="component" value="Unassembled WGS sequence"/>
</dbReference>
<name>A0ABP4GKL1_9MICO</name>
<accession>A0ABP4GKL1</accession>
<sequence>MSGNTAAALHGIGDLLPTPYVFTSAARRQSQRPDIRFKRRLLVADQITLVAGIPTTGIERTIADLVQDKEDLSLVGDLVGDALRSRTVQLDYLAALLGPLASRNGFTKDDGLALMRKLLELGHVDVATQIQRVLSNPAWRSATSPADAAERSGTLAKPIEALRTARSDDDIRSVQALVKDVNSLQSLATQSQEPNAD</sequence>
<dbReference type="EMBL" id="BAAAKW010000071">
    <property type="protein sequence ID" value="GAA1228032.1"/>
    <property type="molecule type" value="Genomic_DNA"/>
</dbReference>
<keyword evidence="2" id="KW-1185">Reference proteome</keyword>
<evidence type="ECO:0000313" key="2">
    <source>
        <dbReference type="Proteomes" id="UP001500943"/>
    </source>
</evidence>
<comment type="caution">
    <text evidence="1">The sequence shown here is derived from an EMBL/GenBank/DDBJ whole genome shotgun (WGS) entry which is preliminary data.</text>
</comment>
<proteinExistence type="predicted"/>
<reference evidence="2" key="1">
    <citation type="journal article" date="2019" name="Int. J. Syst. Evol. Microbiol.">
        <title>The Global Catalogue of Microorganisms (GCM) 10K type strain sequencing project: providing services to taxonomists for standard genome sequencing and annotation.</title>
        <authorList>
            <consortium name="The Broad Institute Genomics Platform"/>
            <consortium name="The Broad Institute Genome Sequencing Center for Infectious Disease"/>
            <person name="Wu L."/>
            <person name="Ma J."/>
        </authorList>
    </citation>
    <scope>NUCLEOTIDE SEQUENCE [LARGE SCALE GENOMIC DNA]</scope>
    <source>
        <strain evidence="2">JCM 12762</strain>
    </source>
</reference>
<organism evidence="1 2">
    <name type="scientific">Rhodoglobus aureus</name>
    <dbReference type="NCBI Taxonomy" id="191497"/>
    <lineage>
        <taxon>Bacteria</taxon>
        <taxon>Bacillati</taxon>
        <taxon>Actinomycetota</taxon>
        <taxon>Actinomycetes</taxon>
        <taxon>Micrococcales</taxon>
        <taxon>Microbacteriaceae</taxon>
        <taxon>Rhodoglobus</taxon>
    </lineage>
</organism>
<evidence type="ECO:0000313" key="1">
    <source>
        <dbReference type="EMBL" id="GAA1228032.1"/>
    </source>
</evidence>
<protein>
    <submittedName>
        <fullName evidence="1">Uncharacterized protein</fullName>
    </submittedName>
</protein>